<dbReference type="EC" id="2.6.1.85" evidence="2"/>
<keyword evidence="2" id="KW-0808">Transferase</keyword>
<evidence type="ECO:0000313" key="3">
    <source>
        <dbReference type="Proteomes" id="UP000557307"/>
    </source>
</evidence>
<dbReference type="EMBL" id="JACHGF010000004">
    <property type="protein sequence ID" value="MBB5284953.1"/>
    <property type="molecule type" value="Genomic_DNA"/>
</dbReference>
<proteinExistence type="predicted"/>
<keyword evidence="2" id="KW-0032">Aminotransferase</keyword>
<dbReference type="PANTHER" id="PTHR11236">
    <property type="entry name" value="AMINOBENZOATE/ANTHRANILATE SYNTHASE"/>
    <property type="match status" value="1"/>
</dbReference>
<dbReference type="GO" id="GO:0000162">
    <property type="term" value="P:L-tryptophan biosynthetic process"/>
    <property type="evidence" value="ECO:0007669"/>
    <property type="project" value="TreeGrafter"/>
</dbReference>
<name>A0A840TUL3_9BACT</name>
<gene>
    <name evidence="2" type="ORF">HNQ92_003101</name>
</gene>
<reference evidence="2 3" key="1">
    <citation type="submission" date="2020-08" db="EMBL/GenBank/DDBJ databases">
        <title>Genomic Encyclopedia of Type Strains, Phase IV (KMG-IV): sequencing the most valuable type-strain genomes for metagenomic binning, comparative biology and taxonomic classification.</title>
        <authorList>
            <person name="Goeker M."/>
        </authorList>
    </citation>
    <scope>NUCLEOTIDE SEQUENCE [LARGE SCALE GENOMIC DNA]</scope>
    <source>
        <strain evidence="2 3">DSM 105074</strain>
    </source>
</reference>
<keyword evidence="3" id="KW-1185">Reference proteome</keyword>
<dbReference type="AlphaFoldDB" id="A0A840TUL3"/>
<sequence>MREPVLSEAKFTSHLNEWGRRKVPFVFISDFLGQQHEAWRLDEADPTEVLFDLNGFTNDLPEPTAIPDFYFHKYPLSFEKYLPKFDYVVRQIRAGNSFLTNLSAPTPVATDLSLHAIFRHSQARYRLWRKDRFVCFSPEIFVKIQGTRIASYPMKGTLDAARPNAEQVLLSDPKEAAEHATIVDLIRNDLSMVARRVVVERYRYLDRLLTNDKTLLQVSSEITGQLPPDFDGAYGDLLRKLLPAGSISGAPKPSTLRIIREAEGYERGYYTGVMGYFDGSTFESAVMIRYIENQEGKLVFKSGGGITARSQAQLEYQELIDKVYLPFTHEPTLHRDHLPAQPPAAAPSLP</sequence>
<dbReference type="InterPro" id="IPR005801">
    <property type="entry name" value="ADC_synthase"/>
</dbReference>
<evidence type="ECO:0000313" key="2">
    <source>
        <dbReference type="EMBL" id="MBB5284953.1"/>
    </source>
</evidence>
<dbReference type="InterPro" id="IPR015890">
    <property type="entry name" value="Chorismate_C"/>
</dbReference>
<dbReference type="InterPro" id="IPR019999">
    <property type="entry name" value="Anth_synth_I-like"/>
</dbReference>
<dbReference type="NCBIfam" id="NF005486">
    <property type="entry name" value="PRK07093.1"/>
    <property type="match status" value="1"/>
</dbReference>
<comment type="caution">
    <text evidence="2">The sequence shown here is derived from an EMBL/GenBank/DDBJ whole genome shotgun (WGS) entry which is preliminary data.</text>
</comment>
<dbReference type="SUPFAM" id="SSF56322">
    <property type="entry name" value="ADC synthase"/>
    <property type="match status" value="1"/>
</dbReference>
<dbReference type="Gene3D" id="3.60.120.10">
    <property type="entry name" value="Anthranilate synthase"/>
    <property type="match status" value="1"/>
</dbReference>
<dbReference type="RefSeq" id="WP_184174894.1">
    <property type="nucleotide sequence ID" value="NZ_JACHGF010000004.1"/>
</dbReference>
<dbReference type="GO" id="GO:0046820">
    <property type="term" value="F:4-amino-4-deoxychorismate synthase activity"/>
    <property type="evidence" value="ECO:0007669"/>
    <property type="project" value="UniProtKB-EC"/>
</dbReference>
<dbReference type="Proteomes" id="UP000557307">
    <property type="component" value="Unassembled WGS sequence"/>
</dbReference>
<feature type="domain" description="Chorismate-utilising enzyme C-terminal" evidence="1">
    <location>
        <begin position="78"/>
        <end position="322"/>
    </location>
</feature>
<dbReference type="Pfam" id="PF00425">
    <property type="entry name" value="Chorismate_bind"/>
    <property type="match status" value="1"/>
</dbReference>
<dbReference type="PANTHER" id="PTHR11236:SF50">
    <property type="entry name" value="AMINODEOXYCHORISMATE SYNTHASE COMPONENT 1"/>
    <property type="match status" value="1"/>
</dbReference>
<organism evidence="2 3">
    <name type="scientific">Rhabdobacter roseus</name>
    <dbReference type="NCBI Taxonomy" id="1655419"/>
    <lineage>
        <taxon>Bacteria</taxon>
        <taxon>Pseudomonadati</taxon>
        <taxon>Bacteroidota</taxon>
        <taxon>Cytophagia</taxon>
        <taxon>Cytophagales</taxon>
        <taxon>Cytophagaceae</taxon>
        <taxon>Rhabdobacter</taxon>
    </lineage>
</organism>
<dbReference type="PRINTS" id="PR00095">
    <property type="entry name" value="ANTSNTHASEI"/>
</dbReference>
<accession>A0A840TUL3</accession>
<protein>
    <submittedName>
        <fullName evidence="2">Para-aminobenzoate synthetase component 1</fullName>
        <ecNumber evidence="2">2.6.1.85</ecNumber>
    </submittedName>
</protein>
<evidence type="ECO:0000259" key="1">
    <source>
        <dbReference type="Pfam" id="PF00425"/>
    </source>
</evidence>